<dbReference type="RefSeq" id="WP_093841846.1">
    <property type="nucleotide sequence ID" value="NZ_FPAB01000001.1"/>
</dbReference>
<dbReference type="EMBL" id="FPAB01000001">
    <property type="protein sequence ID" value="SFS32364.1"/>
    <property type="molecule type" value="Genomic_DNA"/>
</dbReference>
<proteinExistence type="predicted"/>
<accession>A0A1I6NWT6</accession>
<sequence>MPFDHNDHYHRLLLRTIGRASGGTGGRALDVGCGTGRFARRLAAAGYTVDAIDPSAEVIAEARAASGTGDGDGDGDNPRYRQADITTTALPAGHYDVITALASIHHVPFATVARLRDALAPGGTLVILGCAPESGPVDLLRAAVAVPANAVARLAVWTRDRATGRQVPAKPPVAEPTLPLPAIRRQAATLLPGATVRRKLFWRYLLVYRHPR</sequence>
<dbReference type="Gene3D" id="3.40.50.150">
    <property type="entry name" value="Vaccinia Virus protein VP39"/>
    <property type="match status" value="1"/>
</dbReference>
<dbReference type="STRING" id="1176198.SAMN05444716_101106"/>
<evidence type="ECO:0000313" key="5">
    <source>
        <dbReference type="Proteomes" id="UP000198873"/>
    </source>
</evidence>
<dbReference type="InterPro" id="IPR029063">
    <property type="entry name" value="SAM-dependent_MTases_sf"/>
</dbReference>
<keyword evidence="5" id="KW-1185">Reference proteome</keyword>
<name>A0A1I6NWT6_9ACTN</name>
<evidence type="ECO:0000256" key="3">
    <source>
        <dbReference type="ARBA" id="ARBA00022691"/>
    </source>
</evidence>
<dbReference type="CDD" id="cd02440">
    <property type="entry name" value="AdoMet_MTases"/>
    <property type="match status" value="1"/>
</dbReference>
<keyword evidence="3" id="KW-0949">S-adenosyl-L-methionine</keyword>
<organism evidence="4 5">
    <name type="scientific">Streptomyces harbinensis</name>
    <dbReference type="NCBI Taxonomy" id="1176198"/>
    <lineage>
        <taxon>Bacteria</taxon>
        <taxon>Bacillati</taxon>
        <taxon>Actinomycetota</taxon>
        <taxon>Actinomycetes</taxon>
        <taxon>Kitasatosporales</taxon>
        <taxon>Streptomycetaceae</taxon>
        <taxon>Streptomyces</taxon>
    </lineage>
</organism>
<evidence type="ECO:0000256" key="1">
    <source>
        <dbReference type="ARBA" id="ARBA00022603"/>
    </source>
</evidence>
<dbReference type="GO" id="GO:0008168">
    <property type="term" value="F:methyltransferase activity"/>
    <property type="evidence" value="ECO:0007669"/>
    <property type="project" value="UniProtKB-KW"/>
</dbReference>
<evidence type="ECO:0000256" key="2">
    <source>
        <dbReference type="ARBA" id="ARBA00022679"/>
    </source>
</evidence>
<evidence type="ECO:0000313" key="4">
    <source>
        <dbReference type="EMBL" id="SFS32364.1"/>
    </source>
</evidence>
<keyword evidence="1 4" id="KW-0489">Methyltransferase</keyword>
<reference evidence="5" key="1">
    <citation type="submission" date="2016-10" db="EMBL/GenBank/DDBJ databases">
        <authorList>
            <person name="Varghese N."/>
            <person name="Submissions S."/>
        </authorList>
    </citation>
    <scope>NUCLEOTIDE SEQUENCE [LARGE SCALE GENOMIC DNA]</scope>
    <source>
        <strain evidence="5">CGMCC 4.7047</strain>
    </source>
</reference>
<dbReference type="Pfam" id="PF13489">
    <property type="entry name" value="Methyltransf_23"/>
    <property type="match status" value="1"/>
</dbReference>
<dbReference type="SUPFAM" id="SSF53335">
    <property type="entry name" value="S-adenosyl-L-methionine-dependent methyltransferases"/>
    <property type="match status" value="1"/>
</dbReference>
<dbReference type="AlphaFoldDB" id="A0A1I6NWT6"/>
<gene>
    <name evidence="4" type="ORF">SAMN05444716_101106</name>
</gene>
<keyword evidence="2 4" id="KW-0808">Transferase</keyword>
<dbReference type="PANTHER" id="PTHR43464">
    <property type="entry name" value="METHYLTRANSFERASE"/>
    <property type="match status" value="1"/>
</dbReference>
<protein>
    <submittedName>
        <fullName evidence="4">Methyltransferase domain-containing protein</fullName>
    </submittedName>
</protein>
<dbReference type="Proteomes" id="UP000198873">
    <property type="component" value="Unassembled WGS sequence"/>
</dbReference>
<dbReference type="GO" id="GO:0032259">
    <property type="term" value="P:methylation"/>
    <property type="evidence" value="ECO:0007669"/>
    <property type="project" value="UniProtKB-KW"/>
</dbReference>
<dbReference type="PANTHER" id="PTHR43464:SF19">
    <property type="entry name" value="UBIQUINONE BIOSYNTHESIS O-METHYLTRANSFERASE, MITOCHONDRIAL"/>
    <property type="match status" value="1"/>
</dbReference>